<reference evidence="3" key="1">
    <citation type="submission" date="2023-07" db="EMBL/GenBank/DDBJ databases">
        <title>Genomic Encyclopedia of Type Strains, Phase IV (KMG-IV): sequencing the most valuable type-strain genomes for metagenomic binning, comparative biology and taxonomic classification.</title>
        <authorList>
            <person name="Goeker M."/>
        </authorList>
    </citation>
    <scope>NUCLEOTIDE SEQUENCE</scope>
    <source>
        <strain evidence="3">DSM 24202</strain>
    </source>
</reference>
<gene>
    <name evidence="3" type="ORF">J3R75_001328</name>
</gene>
<dbReference type="SUPFAM" id="SSF56601">
    <property type="entry name" value="beta-lactamase/transpeptidase-like"/>
    <property type="match status" value="1"/>
</dbReference>
<dbReference type="InterPro" id="IPR012338">
    <property type="entry name" value="Beta-lactam/transpept-like"/>
</dbReference>
<name>A0AAE3VFB6_9BACT</name>
<dbReference type="RefSeq" id="WP_307260587.1">
    <property type="nucleotide sequence ID" value="NZ_JAUSVL010000001.1"/>
</dbReference>
<dbReference type="EMBL" id="JAUSVL010000001">
    <property type="protein sequence ID" value="MDQ0289221.1"/>
    <property type="molecule type" value="Genomic_DNA"/>
</dbReference>
<protein>
    <submittedName>
        <fullName evidence="3">CubicO group peptidase (Beta-lactamase class C family)</fullName>
    </submittedName>
</protein>
<dbReference type="InterPro" id="IPR050789">
    <property type="entry name" value="Diverse_Enzym_Activities"/>
</dbReference>
<accession>A0AAE3VFB6</accession>
<dbReference type="PANTHER" id="PTHR43283">
    <property type="entry name" value="BETA-LACTAMASE-RELATED"/>
    <property type="match status" value="1"/>
</dbReference>
<comment type="caution">
    <text evidence="3">The sequence shown here is derived from an EMBL/GenBank/DDBJ whole genome shotgun (WGS) entry which is preliminary data.</text>
</comment>
<feature type="domain" description="Beta-lactamase-related" evidence="2">
    <location>
        <begin position="7"/>
        <end position="340"/>
    </location>
</feature>
<evidence type="ECO:0000313" key="4">
    <source>
        <dbReference type="Proteomes" id="UP001238163"/>
    </source>
</evidence>
<dbReference type="Gene3D" id="3.40.710.10">
    <property type="entry name" value="DD-peptidase/beta-lactamase superfamily"/>
    <property type="match status" value="1"/>
</dbReference>
<keyword evidence="4" id="KW-1185">Reference proteome</keyword>
<proteinExistence type="predicted"/>
<dbReference type="PANTHER" id="PTHR43283:SF11">
    <property type="entry name" value="BETA-LACTAMASE-RELATED DOMAIN-CONTAINING PROTEIN"/>
    <property type="match status" value="1"/>
</dbReference>
<dbReference type="InterPro" id="IPR001466">
    <property type="entry name" value="Beta-lactam-related"/>
</dbReference>
<dbReference type="Proteomes" id="UP001238163">
    <property type="component" value="Unassembled WGS sequence"/>
</dbReference>
<keyword evidence="1" id="KW-0378">Hydrolase</keyword>
<evidence type="ECO:0000259" key="2">
    <source>
        <dbReference type="Pfam" id="PF00144"/>
    </source>
</evidence>
<organism evidence="3 4">
    <name type="scientific">Oligosphaera ethanolica</name>
    <dbReference type="NCBI Taxonomy" id="760260"/>
    <lineage>
        <taxon>Bacteria</taxon>
        <taxon>Pseudomonadati</taxon>
        <taxon>Lentisphaerota</taxon>
        <taxon>Oligosphaeria</taxon>
        <taxon>Oligosphaerales</taxon>
        <taxon>Oligosphaeraceae</taxon>
        <taxon>Oligosphaera</taxon>
    </lineage>
</organism>
<dbReference type="Pfam" id="PF00144">
    <property type="entry name" value="Beta-lactamase"/>
    <property type="match status" value="1"/>
</dbReference>
<evidence type="ECO:0000313" key="3">
    <source>
        <dbReference type="EMBL" id="MDQ0289221.1"/>
    </source>
</evidence>
<sequence>MATTIENIIGNAISDGVIHGAAIVGGDNARVIFRHSQGLAVGGTDIAMTTRTIIDIASVSKAVATATALAICHDRGLIDFDAPFTEYLPEFRAELPAPIRVRDLAMHISGFGHRAGERRQYDAPTGPEIMNNILAFPPLYPPGTHFEYACWNFLLLGRIVERLSGRSLVAFCQDEIFAPLAMHDSSMGQPVSDDPQRLAQTEGCSAPGQISDFIARRVFRDGGCAGNAGVFSSADDLAIFCQCLLNHGCYGKENKALFSTATFAELTTNRMPDGMPKRSFGWVMADQYKPQNSSAKIIYHSGWSGQSIFADIAKKRFVVVLTTRCGDYDRAKQERTDIADEVFALMR</sequence>
<dbReference type="AlphaFoldDB" id="A0AAE3VFB6"/>
<evidence type="ECO:0000256" key="1">
    <source>
        <dbReference type="ARBA" id="ARBA00022801"/>
    </source>
</evidence>
<dbReference type="GO" id="GO:0016787">
    <property type="term" value="F:hydrolase activity"/>
    <property type="evidence" value="ECO:0007669"/>
    <property type="project" value="UniProtKB-KW"/>
</dbReference>